<organism evidence="4 5">
    <name type="scientific">Marinospirillum celere</name>
    <dbReference type="NCBI Taxonomy" id="1122252"/>
    <lineage>
        <taxon>Bacteria</taxon>
        <taxon>Pseudomonadati</taxon>
        <taxon>Pseudomonadota</taxon>
        <taxon>Gammaproteobacteria</taxon>
        <taxon>Oceanospirillales</taxon>
        <taxon>Oceanospirillaceae</taxon>
        <taxon>Marinospirillum</taxon>
    </lineage>
</organism>
<dbReference type="Pfam" id="PF13717">
    <property type="entry name" value="Zn_ribbon_4"/>
    <property type="match status" value="1"/>
</dbReference>
<gene>
    <name evidence="4" type="ORF">SAMN05660443_0282</name>
</gene>
<sequence length="342" mass="37787">MHNKHGEQLTRCPHCDSVYEVSEEELELAYGAVRCGECMKIFNARFHKVNAPERTDQPAEEHSQTPFDPIPTLHDHYHAQDTDSLAQPAEEADSTLEEDFAAEEPMPEDEQDTELDLDQLAFAEDAEPSEREMDAELRAFEAELETALYDPDLAADEESASGDEAVAETGLVATLPDEDESEELVDESEELVTDQREVPANKKKGPALAFKDNPLFAKKYLAALAAVLLASIASLTAWLVFTPEASAIFIAEEVRISPSTSPQKMDIHFQLKNTSSTSQQLPDLQVDLLNLSRQVIATQEVSAQQIQTDTSEVPAASRISAKVEVDRPSTYVQNARIHPLTP</sequence>
<keyword evidence="2" id="KW-0812">Transmembrane</keyword>
<keyword evidence="2" id="KW-0472">Membrane</keyword>
<dbReference type="InterPro" id="IPR021834">
    <property type="entry name" value="DUF3426"/>
</dbReference>
<proteinExistence type="predicted"/>
<protein>
    <submittedName>
        <fullName evidence="4">MJ0042 family finger-like domain-containing protein</fullName>
    </submittedName>
</protein>
<dbReference type="InterPro" id="IPR011723">
    <property type="entry name" value="Znf/thioredoxin_put"/>
</dbReference>
<dbReference type="Proteomes" id="UP000199058">
    <property type="component" value="Unassembled WGS sequence"/>
</dbReference>
<evidence type="ECO:0000259" key="3">
    <source>
        <dbReference type="Pfam" id="PF13717"/>
    </source>
</evidence>
<evidence type="ECO:0000313" key="5">
    <source>
        <dbReference type="Proteomes" id="UP000199058"/>
    </source>
</evidence>
<feature type="compositionally biased region" description="Acidic residues" evidence="1">
    <location>
        <begin position="90"/>
        <end position="112"/>
    </location>
</feature>
<keyword evidence="5" id="KW-1185">Reference proteome</keyword>
<dbReference type="RefSeq" id="WP_091958072.1">
    <property type="nucleotide sequence ID" value="NZ_FOLH01000001.1"/>
</dbReference>
<dbReference type="EMBL" id="FOLH01000001">
    <property type="protein sequence ID" value="SFB81261.1"/>
    <property type="molecule type" value="Genomic_DNA"/>
</dbReference>
<evidence type="ECO:0000313" key="4">
    <source>
        <dbReference type="EMBL" id="SFB81261.1"/>
    </source>
</evidence>
<dbReference type="STRING" id="1122252.SAMN05660443_0282"/>
<dbReference type="AlphaFoldDB" id="A0A1I1E256"/>
<feature type="domain" description="Zinc finger/thioredoxin putative" evidence="3">
    <location>
        <begin position="10"/>
        <end position="43"/>
    </location>
</feature>
<evidence type="ECO:0000256" key="2">
    <source>
        <dbReference type="SAM" id="Phobius"/>
    </source>
</evidence>
<dbReference type="NCBIfam" id="TIGR02098">
    <property type="entry name" value="MJ0042_CXXC"/>
    <property type="match status" value="1"/>
</dbReference>
<feature type="region of interest" description="Disordered" evidence="1">
    <location>
        <begin position="52"/>
        <end position="112"/>
    </location>
</feature>
<feature type="transmembrane region" description="Helical" evidence="2">
    <location>
        <begin position="220"/>
        <end position="241"/>
    </location>
</feature>
<evidence type="ECO:0000256" key="1">
    <source>
        <dbReference type="SAM" id="MobiDB-lite"/>
    </source>
</evidence>
<name>A0A1I1E256_9GAMM</name>
<accession>A0A1I1E256</accession>
<keyword evidence="2" id="KW-1133">Transmembrane helix</keyword>
<dbReference type="Pfam" id="PF11906">
    <property type="entry name" value="DUF3426"/>
    <property type="match status" value="1"/>
</dbReference>
<reference evidence="4 5" key="1">
    <citation type="submission" date="2016-10" db="EMBL/GenBank/DDBJ databases">
        <authorList>
            <person name="de Groot N.N."/>
        </authorList>
    </citation>
    <scope>NUCLEOTIDE SEQUENCE [LARGE SCALE GENOMIC DNA]</scope>
    <source>
        <strain evidence="4 5">DSM 18438</strain>
    </source>
</reference>
<dbReference type="OrthoDB" id="5294582at2"/>
<feature type="compositionally biased region" description="Basic and acidic residues" evidence="1">
    <location>
        <begin position="52"/>
        <end position="63"/>
    </location>
</feature>